<dbReference type="GO" id="GO:0005121">
    <property type="term" value="F:Toll binding"/>
    <property type="evidence" value="ECO:0007669"/>
    <property type="project" value="TreeGrafter"/>
</dbReference>
<evidence type="ECO:0000256" key="5">
    <source>
        <dbReference type="SAM" id="MobiDB-lite"/>
    </source>
</evidence>
<evidence type="ECO:0000256" key="1">
    <source>
        <dbReference type="ARBA" id="ARBA00011748"/>
    </source>
</evidence>
<dbReference type="FunFam" id="2.10.90.10:FF:000018">
    <property type="entry name" value="Spatzle 4"/>
    <property type="match status" value="1"/>
</dbReference>
<dbReference type="InterPro" id="IPR052444">
    <property type="entry name" value="Spz/Toll_ligand-like"/>
</dbReference>
<feature type="chain" id="PRO_5040352167" description="Spaetzle domain-containing protein" evidence="6">
    <location>
        <begin position="17"/>
        <end position="527"/>
    </location>
</feature>
<dbReference type="GO" id="GO:0021556">
    <property type="term" value="P:central nervous system formation"/>
    <property type="evidence" value="ECO:0007669"/>
    <property type="project" value="TreeGrafter"/>
</dbReference>
<organism evidence="8 9">
    <name type="scientific">Diatraea saccharalis</name>
    <name type="common">sugarcane borer</name>
    <dbReference type="NCBI Taxonomy" id="40085"/>
    <lineage>
        <taxon>Eukaryota</taxon>
        <taxon>Metazoa</taxon>
        <taxon>Ecdysozoa</taxon>
        <taxon>Arthropoda</taxon>
        <taxon>Hexapoda</taxon>
        <taxon>Insecta</taxon>
        <taxon>Pterygota</taxon>
        <taxon>Neoptera</taxon>
        <taxon>Endopterygota</taxon>
        <taxon>Lepidoptera</taxon>
        <taxon>Glossata</taxon>
        <taxon>Ditrysia</taxon>
        <taxon>Pyraloidea</taxon>
        <taxon>Crambidae</taxon>
        <taxon>Crambinae</taxon>
        <taxon>Diatraea</taxon>
    </lineage>
</organism>
<dbReference type="GO" id="GO:0005615">
    <property type="term" value="C:extracellular space"/>
    <property type="evidence" value="ECO:0007669"/>
    <property type="project" value="UniProtKB-ARBA"/>
</dbReference>
<proteinExistence type="predicted"/>
<evidence type="ECO:0000313" key="8">
    <source>
        <dbReference type="EMBL" id="CAG9788950.1"/>
    </source>
</evidence>
<feature type="signal peptide" evidence="6">
    <location>
        <begin position="1"/>
        <end position="16"/>
    </location>
</feature>
<evidence type="ECO:0000256" key="6">
    <source>
        <dbReference type="SAM" id="SignalP"/>
    </source>
</evidence>
<gene>
    <name evidence="8" type="ORF">DIATSA_LOCUS6723</name>
</gene>
<dbReference type="AlphaFoldDB" id="A0A9N9WDU8"/>
<dbReference type="PANTHER" id="PTHR23199:SF5">
    <property type="entry name" value="PROTEIN SPAETZLE 4"/>
    <property type="match status" value="1"/>
</dbReference>
<evidence type="ECO:0000313" key="9">
    <source>
        <dbReference type="Proteomes" id="UP001153714"/>
    </source>
</evidence>
<dbReference type="PANTHER" id="PTHR23199">
    <property type="entry name" value="NEUROTROPHIN 1-RELATED"/>
    <property type="match status" value="1"/>
</dbReference>
<dbReference type="InterPro" id="IPR032104">
    <property type="entry name" value="Spaetzle"/>
</dbReference>
<feature type="compositionally biased region" description="Polar residues" evidence="5">
    <location>
        <begin position="203"/>
        <end position="223"/>
    </location>
</feature>
<dbReference type="InterPro" id="IPR029034">
    <property type="entry name" value="Cystine-knot_cytokine"/>
</dbReference>
<name>A0A9N9WDU8_9NEOP</name>
<dbReference type="SUPFAM" id="SSF57501">
    <property type="entry name" value="Cystine-knot cytokines"/>
    <property type="match status" value="1"/>
</dbReference>
<protein>
    <recommendedName>
        <fullName evidence="7">Spaetzle domain-containing protein</fullName>
    </recommendedName>
</protein>
<keyword evidence="4" id="KW-0325">Glycoprotein</keyword>
<keyword evidence="2 6" id="KW-0732">Signal</keyword>
<comment type="subunit">
    <text evidence="1">Homodimer; disulfide-linked.</text>
</comment>
<dbReference type="GO" id="GO:0045087">
    <property type="term" value="P:innate immune response"/>
    <property type="evidence" value="ECO:0007669"/>
    <property type="project" value="TreeGrafter"/>
</dbReference>
<feature type="region of interest" description="Disordered" evidence="5">
    <location>
        <begin position="267"/>
        <end position="292"/>
    </location>
</feature>
<dbReference type="Pfam" id="PF16077">
    <property type="entry name" value="Spaetzle"/>
    <property type="match status" value="1"/>
</dbReference>
<dbReference type="Gene3D" id="2.10.90.10">
    <property type="entry name" value="Cystine-knot cytokines"/>
    <property type="match status" value="1"/>
</dbReference>
<keyword evidence="9" id="KW-1185">Reference proteome</keyword>
<feature type="region of interest" description="Disordered" evidence="5">
    <location>
        <begin position="335"/>
        <end position="367"/>
    </location>
</feature>
<dbReference type="Proteomes" id="UP001153714">
    <property type="component" value="Chromosome 2"/>
</dbReference>
<evidence type="ECO:0000256" key="2">
    <source>
        <dbReference type="ARBA" id="ARBA00022729"/>
    </source>
</evidence>
<evidence type="ECO:0000259" key="7">
    <source>
        <dbReference type="Pfam" id="PF16077"/>
    </source>
</evidence>
<accession>A0A9N9WDU8</accession>
<keyword evidence="3" id="KW-1015">Disulfide bond</keyword>
<dbReference type="GO" id="GO:0008083">
    <property type="term" value="F:growth factor activity"/>
    <property type="evidence" value="ECO:0007669"/>
    <property type="project" value="TreeGrafter"/>
</dbReference>
<sequence>MHLVQISPWHWFGVLGSSWSAVVRSGCDHDVLSRDHSESSLDTEMHAVAFLFVVTWTTGLSDGYDFASACTRPYRSNRARASPDAPCDLSKQGYCTTPGSDYPWQAIRRFVRENQGLMRRMYGEERHISVLKAELDNFLEDDEDVEDSSDFAEDIIKTKLIYTKRSQGRAMKDKPHFRPIQSNDKNKKVENESLKVKPLDVKGNNTKFNRVNNGDKTNGNQTLNDDKEISYKTQLESIAHIEINNLEADVITLDAVIKQSIETNSVYPNKSDSSTKAETVGLSKNSTPSNKNVTLTTETLVNATDSATTEMYYDSTPGSDKNGWKAINTVPDASTLPPTALFSEHEKGKTDRVDTKSGESKKEEQPNIKPIQFQEKRPSVIKLRGANACETKEELLAPFWANNTRGEKLVLVNMYPYEQYIHLETCVHERKQMYCREGCRCEQHYRLHRLLAFDPHNPCRGIFSDWFKFPACCVCRCYDVPLEFRARSPRVLHPQYGEQVKRIIYEDVARDWYSMTAYEDEDEDSLF</sequence>
<reference evidence="8" key="1">
    <citation type="submission" date="2021-12" db="EMBL/GenBank/DDBJ databases">
        <authorList>
            <person name="King R."/>
        </authorList>
    </citation>
    <scope>NUCLEOTIDE SEQUENCE</scope>
</reference>
<dbReference type="OrthoDB" id="6594799at2759"/>
<evidence type="ECO:0000256" key="4">
    <source>
        <dbReference type="ARBA" id="ARBA00023180"/>
    </source>
</evidence>
<feature type="domain" description="Spaetzle" evidence="7">
    <location>
        <begin position="387"/>
        <end position="477"/>
    </location>
</feature>
<feature type="compositionally biased region" description="Basic and acidic residues" evidence="5">
    <location>
        <begin position="343"/>
        <end position="366"/>
    </location>
</feature>
<reference evidence="8" key="2">
    <citation type="submission" date="2022-10" db="EMBL/GenBank/DDBJ databases">
        <authorList>
            <consortium name="ENA_rothamsted_submissions"/>
            <consortium name="culmorum"/>
            <person name="King R."/>
        </authorList>
    </citation>
    <scope>NUCLEOTIDE SEQUENCE</scope>
</reference>
<feature type="region of interest" description="Disordered" evidence="5">
    <location>
        <begin position="202"/>
        <end position="224"/>
    </location>
</feature>
<dbReference type="EMBL" id="OU893333">
    <property type="protein sequence ID" value="CAG9788950.1"/>
    <property type="molecule type" value="Genomic_DNA"/>
</dbReference>
<evidence type="ECO:0000256" key="3">
    <source>
        <dbReference type="ARBA" id="ARBA00023157"/>
    </source>
</evidence>